<feature type="transmembrane region" description="Helical" evidence="7">
    <location>
        <begin position="256"/>
        <end position="280"/>
    </location>
</feature>
<comment type="subcellular location">
    <subcellularLocation>
        <location evidence="1">Membrane</location>
        <topology evidence="1">Multi-pass membrane protein</topology>
    </subcellularLocation>
</comment>
<evidence type="ECO:0000256" key="2">
    <source>
        <dbReference type="ARBA" id="ARBA00022448"/>
    </source>
</evidence>
<organism evidence="9 10">
    <name type="scientific">Didymosphaeria variabile</name>
    <dbReference type="NCBI Taxonomy" id="1932322"/>
    <lineage>
        <taxon>Eukaryota</taxon>
        <taxon>Fungi</taxon>
        <taxon>Dikarya</taxon>
        <taxon>Ascomycota</taxon>
        <taxon>Pezizomycotina</taxon>
        <taxon>Dothideomycetes</taxon>
        <taxon>Pleosporomycetidae</taxon>
        <taxon>Pleosporales</taxon>
        <taxon>Massarineae</taxon>
        <taxon>Didymosphaeriaceae</taxon>
        <taxon>Didymosphaeria</taxon>
    </lineage>
</organism>
<dbReference type="PROSITE" id="PS50850">
    <property type="entry name" value="MFS"/>
    <property type="match status" value="1"/>
</dbReference>
<evidence type="ECO:0000256" key="1">
    <source>
        <dbReference type="ARBA" id="ARBA00004141"/>
    </source>
</evidence>
<keyword evidence="4 7" id="KW-1133">Transmembrane helix</keyword>
<evidence type="ECO:0000256" key="7">
    <source>
        <dbReference type="SAM" id="Phobius"/>
    </source>
</evidence>
<keyword evidence="10" id="KW-1185">Reference proteome</keyword>
<dbReference type="EMBL" id="JAPEUX010000006">
    <property type="protein sequence ID" value="KAJ4349639.1"/>
    <property type="molecule type" value="Genomic_DNA"/>
</dbReference>
<gene>
    <name evidence="9" type="ORF">N0V89_008256</name>
</gene>
<keyword evidence="2" id="KW-0813">Transport</keyword>
<feature type="transmembrane region" description="Helical" evidence="7">
    <location>
        <begin position="163"/>
        <end position="186"/>
    </location>
</feature>
<name>A0A9W9C8E0_9PLEO</name>
<dbReference type="PANTHER" id="PTHR23504:SF6">
    <property type="entry name" value="MULTIDRUG TRANSPORTER, PUTATIVE (AFU_ORTHOLOGUE AFUA_4G08740)-RELATED"/>
    <property type="match status" value="1"/>
</dbReference>
<keyword evidence="3 7" id="KW-0812">Transmembrane</keyword>
<feature type="transmembrane region" description="Helical" evidence="7">
    <location>
        <begin position="504"/>
        <end position="524"/>
    </location>
</feature>
<dbReference type="PANTHER" id="PTHR23504">
    <property type="entry name" value="MAJOR FACILITATOR SUPERFAMILY DOMAIN-CONTAINING PROTEIN 10"/>
    <property type="match status" value="1"/>
</dbReference>
<dbReference type="RefSeq" id="XP_056068569.1">
    <property type="nucleotide sequence ID" value="XM_056217013.1"/>
</dbReference>
<dbReference type="InterPro" id="IPR011701">
    <property type="entry name" value="MFS"/>
</dbReference>
<comment type="caution">
    <text evidence="9">The sequence shown here is derived from an EMBL/GenBank/DDBJ whole genome shotgun (WGS) entry which is preliminary data.</text>
</comment>
<feature type="transmembrane region" description="Helical" evidence="7">
    <location>
        <begin position="470"/>
        <end position="492"/>
    </location>
</feature>
<dbReference type="InterPro" id="IPR036259">
    <property type="entry name" value="MFS_trans_sf"/>
</dbReference>
<feature type="region of interest" description="Disordered" evidence="6">
    <location>
        <begin position="1"/>
        <end position="24"/>
    </location>
</feature>
<evidence type="ECO:0000259" key="8">
    <source>
        <dbReference type="PROSITE" id="PS50850"/>
    </source>
</evidence>
<dbReference type="OrthoDB" id="10262656at2759"/>
<dbReference type="Proteomes" id="UP001140513">
    <property type="component" value="Unassembled WGS sequence"/>
</dbReference>
<feature type="transmembrane region" description="Helical" evidence="7">
    <location>
        <begin position="224"/>
        <end position="244"/>
    </location>
</feature>
<feature type="domain" description="Major facilitator superfamily (MFS) profile" evidence="8">
    <location>
        <begin position="125"/>
        <end position="634"/>
    </location>
</feature>
<feature type="transmembrane region" description="Helical" evidence="7">
    <location>
        <begin position="412"/>
        <end position="434"/>
    </location>
</feature>
<dbReference type="GO" id="GO:0022857">
    <property type="term" value="F:transmembrane transporter activity"/>
    <property type="evidence" value="ECO:0007669"/>
    <property type="project" value="InterPro"/>
</dbReference>
<evidence type="ECO:0000256" key="4">
    <source>
        <dbReference type="ARBA" id="ARBA00022989"/>
    </source>
</evidence>
<dbReference type="GO" id="GO:0016020">
    <property type="term" value="C:membrane"/>
    <property type="evidence" value="ECO:0007669"/>
    <property type="project" value="UniProtKB-SubCell"/>
</dbReference>
<keyword evidence="5 7" id="KW-0472">Membrane</keyword>
<sequence length="654" mass="70596">MSGKFTLADQFPESTTSELSPIGTAVASEIRHPKASQGSSNLDGQGEEDDLFLGQNNSTINTSTHKYGIVESTNLDGEQYRRSRGLIIQTNAESGTVLPQIDETEQTEALKEKPVTWLSLPRKDQLAVLTIARLSEPLTQTSLGSYIFYQLRSFDSSLPDSTIAYQAGILHAAFPGAQFLTAIAWGRFADAAYGGRKRAISIGLLGTMISIIGFGFSHSFAMALFFRCLGGVLNGNVGVMRTMISEIIKEKKYQSRAFLLLPMTFNIGVIIGPILGGILADPVGSYPSLFGSGSLLGGKTGVKWMINSPYALPNLMSALFLFMAAIGIVLFLEETSEICKDKPDPGLRIGRWIQRRIFRQRSTGDHAYTAIPGDEFTAASAVEMQATPTSAHPVLGSPRTKLAFRRMWTPNVLVTLLSHGLMAMHVGTFNPLWFTYLSAPRYDPEHPNPPGFKPRGLHFTGGMALSPPRIGLALSILGVIGITLQLFLYPGLSTRLGTARSYRIFLTLFPVAYFIAPALSLVPSTSKPPAGVSGPLIWVAITVVLFVQVLARTFALPCTAILINNCCPHPSVLGTMHGIGQSVSSFTRTFGPIVFGWLFGKGLDIGVVALGWWGLACVAVIGSIAAQFVREGDGHEILLEGEVRGEDGLVRRVK</sequence>
<feature type="transmembrane region" description="Helical" evidence="7">
    <location>
        <begin position="605"/>
        <end position="629"/>
    </location>
</feature>
<dbReference type="SUPFAM" id="SSF103473">
    <property type="entry name" value="MFS general substrate transporter"/>
    <property type="match status" value="1"/>
</dbReference>
<feature type="transmembrane region" description="Helical" evidence="7">
    <location>
        <begin position="198"/>
        <end position="218"/>
    </location>
</feature>
<evidence type="ECO:0000256" key="6">
    <source>
        <dbReference type="SAM" id="MobiDB-lite"/>
    </source>
</evidence>
<proteinExistence type="predicted"/>
<dbReference type="GeneID" id="80911786"/>
<dbReference type="InterPro" id="IPR020846">
    <property type="entry name" value="MFS_dom"/>
</dbReference>
<evidence type="ECO:0000313" key="10">
    <source>
        <dbReference type="Proteomes" id="UP001140513"/>
    </source>
</evidence>
<reference evidence="9" key="1">
    <citation type="submission" date="2022-10" db="EMBL/GenBank/DDBJ databases">
        <title>Tapping the CABI collections for fungal endophytes: first genome assemblies for Collariella, Neodidymelliopsis, Ascochyta clinopodiicola, Didymella pomorum, Didymosphaeria variabile, Neocosmospora piperis and Neocucurbitaria cava.</title>
        <authorList>
            <person name="Hill R."/>
        </authorList>
    </citation>
    <scope>NUCLEOTIDE SEQUENCE</scope>
    <source>
        <strain evidence="9">IMI 356815</strain>
    </source>
</reference>
<evidence type="ECO:0000256" key="5">
    <source>
        <dbReference type="ARBA" id="ARBA00023136"/>
    </source>
</evidence>
<feature type="transmembrane region" description="Helical" evidence="7">
    <location>
        <begin position="536"/>
        <end position="563"/>
    </location>
</feature>
<accession>A0A9W9C8E0</accession>
<dbReference type="AlphaFoldDB" id="A0A9W9C8E0"/>
<dbReference type="Pfam" id="PF07690">
    <property type="entry name" value="MFS_1"/>
    <property type="match status" value="1"/>
</dbReference>
<protein>
    <recommendedName>
        <fullName evidence="8">Major facilitator superfamily (MFS) profile domain-containing protein</fullName>
    </recommendedName>
</protein>
<dbReference type="Gene3D" id="1.20.1250.20">
    <property type="entry name" value="MFS general substrate transporter like domains"/>
    <property type="match status" value="1"/>
</dbReference>
<evidence type="ECO:0000256" key="3">
    <source>
        <dbReference type="ARBA" id="ARBA00022692"/>
    </source>
</evidence>
<evidence type="ECO:0000313" key="9">
    <source>
        <dbReference type="EMBL" id="KAJ4349639.1"/>
    </source>
</evidence>
<feature type="transmembrane region" description="Helical" evidence="7">
    <location>
        <begin position="310"/>
        <end position="332"/>
    </location>
</feature>